<keyword evidence="3 4" id="KW-0833">Ubl conjugation pathway</keyword>
<sequence>MSTAPARMITLKSSDEQTFVIEETVALQSETLEYMIADNTENLVIPLPSITGNILEKVIEYCTKHAEVETSDADKTLWDAQFMNLTCKIFGGMINGKTPEQIHLIFHPRDQWTPEEVEEDAEYRRQNPWAFR</sequence>
<dbReference type="SUPFAM" id="SSF81382">
    <property type="entry name" value="Skp1 dimerisation domain-like"/>
    <property type="match status" value="1"/>
</dbReference>
<dbReference type="Proteomes" id="UP001177140">
    <property type="component" value="Unassembled WGS sequence"/>
</dbReference>
<dbReference type="InterPro" id="IPR001232">
    <property type="entry name" value="SKP1-like"/>
</dbReference>
<evidence type="ECO:0000259" key="6">
    <source>
        <dbReference type="Pfam" id="PF03931"/>
    </source>
</evidence>
<dbReference type="SUPFAM" id="SSF54695">
    <property type="entry name" value="POZ domain"/>
    <property type="match status" value="1"/>
</dbReference>
<comment type="subunit">
    <text evidence="4">Part of a SCF (SKP1-cullin-F-box) protein ligase complex.</text>
</comment>
<evidence type="ECO:0000256" key="3">
    <source>
        <dbReference type="ARBA" id="ARBA00022786"/>
    </source>
</evidence>
<name>A0AA42B3G3_PAPNU</name>
<dbReference type="SMART" id="SM00512">
    <property type="entry name" value="Skp1"/>
    <property type="match status" value="1"/>
</dbReference>
<comment type="pathway">
    <text evidence="1 4">Protein modification; protein ubiquitination.</text>
</comment>
<dbReference type="EMBL" id="JAJJMA010319184">
    <property type="protein sequence ID" value="MCL7049709.1"/>
    <property type="molecule type" value="Genomic_DNA"/>
</dbReference>
<proteinExistence type="inferred from homology"/>
<evidence type="ECO:0000313" key="8">
    <source>
        <dbReference type="Proteomes" id="UP001177140"/>
    </source>
</evidence>
<comment type="caution">
    <text evidence="7">The sequence shown here is derived from an EMBL/GenBank/DDBJ whole genome shotgun (WGS) entry which is preliminary data.</text>
</comment>
<comment type="similarity">
    <text evidence="2 4">Belongs to the SKP1 family.</text>
</comment>
<dbReference type="PIRSF" id="PIRSF028729">
    <property type="entry name" value="E3_ubiquit_lig_SCF_Skp"/>
    <property type="match status" value="1"/>
</dbReference>
<comment type="function">
    <text evidence="4">Involved in ubiquitination and subsequent proteasomal degradation of target proteins. Together with CUL1, RBX1 and a F-box protein, it forms a SCF E3 ubiquitin ligase complex. The functional specificity of this complex depends on the type of F-box protein. In the SCF complex, it serves as an adapter that links the F-box protein to CUL1.</text>
</comment>
<feature type="domain" description="SKP1 component POZ" evidence="6">
    <location>
        <begin position="8"/>
        <end position="66"/>
    </location>
</feature>
<gene>
    <name evidence="7" type="ORF">MKW94_017294</name>
</gene>
<dbReference type="Pfam" id="PF03931">
    <property type="entry name" value="Skp1_POZ"/>
    <property type="match status" value="1"/>
</dbReference>
<dbReference type="InterPro" id="IPR016072">
    <property type="entry name" value="Skp1_comp_dimer"/>
</dbReference>
<reference evidence="7" key="1">
    <citation type="submission" date="2022-03" db="EMBL/GenBank/DDBJ databases">
        <title>A functionally conserved STORR gene fusion in Papaver species that diverged 16.8 million years ago.</title>
        <authorList>
            <person name="Catania T."/>
        </authorList>
    </citation>
    <scope>NUCLEOTIDE SEQUENCE</scope>
    <source>
        <strain evidence="7">S-191538</strain>
    </source>
</reference>
<dbReference type="Pfam" id="PF01466">
    <property type="entry name" value="Skp1"/>
    <property type="match status" value="1"/>
</dbReference>
<evidence type="ECO:0000256" key="1">
    <source>
        <dbReference type="ARBA" id="ARBA00004906"/>
    </source>
</evidence>
<protein>
    <recommendedName>
        <fullName evidence="4">SKP1-like protein</fullName>
    </recommendedName>
</protein>
<accession>A0AA42B3G3</accession>
<dbReference type="InterPro" id="IPR036296">
    <property type="entry name" value="SKP1-like_dim_sf"/>
</dbReference>
<dbReference type="PANTHER" id="PTHR11165">
    <property type="entry name" value="SKP1"/>
    <property type="match status" value="1"/>
</dbReference>
<keyword evidence="8" id="KW-1185">Reference proteome</keyword>
<dbReference type="AlphaFoldDB" id="A0AA42B3G3"/>
<dbReference type="GO" id="GO:0016567">
    <property type="term" value="P:protein ubiquitination"/>
    <property type="evidence" value="ECO:0007669"/>
    <property type="project" value="UniProtKB-UniRule"/>
</dbReference>
<dbReference type="InterPro" id="IPR016897">
    <property type="entry name" value="SKP1"/>
</dbReference>
<evidence type="ECO:0000256" key="2">
    <source>
        <dbReference type="ARBA" id="ARBA00009993"/>
    </source>
</evidence>
<dbReference type="GO" id="GO:0009867">
    <property type="term" value="P:jasmonic acid mediated signaling pathway"/>
    <property type="evidence" value="ECO:0007669"/>
    <property type="project" value="UniProtKB-ARBA"/>
</dbReference>
<dbReference type="InterPro" id="IPR011333">
    <property type="entry name" value="SKP1/BTB/POZ_sf"/>
</dbReference>
<evidence type="ECO:0000256" key="4">
    <source>
        <dbReference type="PIRNR" id="PIRNR028729"/>
    </source>
</evidence>
<evidence type="ECO:0000259" key="5">
    <source>
        <dbReference type="Pfam" id="PF01466"/>
    </source>
</evidence>
<dbReference type="GO" id="GO:0006511">
    <property type="term" value="P:ubiquitin-dependent protein catabolic process"/>
    <property type="evidence" value="ECO:0007669"/>
    <property type="project" value="InterPro"/>
</dbReference>
<evidence type="ECO:0000313" key="7">
    <source>
        <dbReference type="EMBL" id="MCL7049709.1"/>
    </source>
</evidence>
<dbReference type="Gene3D" id="3.30.710.10">
    <property type="entry name" value="Potassium Channel Kv1.1, Chain A"/>
    <property type="match status" value="2"/>
</dbReference>
<feature type="domain" description="SKP1 component dimerisation" evidence="5">
    <location>
        <begin position="83"/>
        <end position="130"/>
    </location>
</feature>
<organism evidence="7 8">
    <name type="scientific">Papaver nudicaule</name>
    <name type="common">Iceland poppy</name>
    <dbReference type="NCBI Taxonomy" id="74823"/>
    <lineage>
        <taxon>Eukaryota</taxon>
        <taxon>Viridiplantae</taxon>
        <taxon>Streptophyta</taxon>
        <taxon>Embryophyta</taxon>
        <taxon>Tracheophyta</taxon>
        <taxon>Spermatophyta</taxon>
        <taxon>Magnoliopsida</taxon>
        <taxon>Ranunculales</taxon>
        <taxon>Papaveraceae</taxon>
        <taxon>Papaveroideae</taxon>
        <taxon>Papaver</taxon>
    </lineage>
</organism>
<dbReference type="InterPro" id="IPR016073">
    <property type="entry name" value="Skp1_comp_POZ"/>
</dbReference>